<gene>
    <name evidence="3" type="ORF">HH213_14455</name>
</gene>
<accession>A0ABX6MA42</accession>
<evidence type="ECO:0008006" key="5">
    <source>
        <dbReference type="Google" id="ProtNLM"/>
    </source>
</evidence>
<feature type="compositionally biased region" description="Polar residues" evidence="1">
    <location>
        <begin position="56"/>
        <end position="66"/>
    </location>
</feature>
<name>A0ABX6MA42_9BURK</name>
<keyword evidence="2" id="KW-0732">Signal</keyword>
<feature type="region of interest" description="Disordered" evidence="1">
    <location>
        <begin position="41"/>
        <end position="85"/>
    </location>
</feature>
<dbReference type="PROSITE" id="PS51257">
    <property type="entry name" value="PROKAR_LIPOPROTEIN"/>
    <property type="match status" value="1"/>
</dbReference>
<dbReference type="RefSeq" id="WP_110889079.1">
    <property type="nucleotide sequence ID" value="NZ_CP051684.1"/>
</dbReference>
<evidence type="ECO:0000256" key="2">
    <source>
        <dbReference type="SAM" id="SignalP"/>
    </source>
</evidence>
<evidence type="ECO:0000256" key="1">
    <source>
        <dbReference type="SAM" id="MobiDB-lite"/>
    </source>
</evidence>
<proteinExistence type="predicted"/>
<protein>
    <recommendedName>
        <fullName evidence="5">Entry exclusion lipoprotein TrbK</fullName>
    </recommendedName>
</protein>
<evidence type="ECO:0000313" key="4">
    <source>
        <dbReference type="Proteomes" id="UP000503117"/>
    </source>
</evidence>
<dbReference type="Proteomes" id="UP000503117">
    <property type="component" value="Chromosome"/>
</dbReference>
<evidence type="ECO:0000313" key="3">
    <source>
        <dbReference type="EMBL" id="QJD91178.1"/>
    </source>
</evidence>
<feature type="chain" id="PRO_5046601664" description="Entry exclusion lipoprotein TrbK" evidence="2">
    <location>
        <begin position="19"/>
        <end position="85"/>
    </location>
</feature>
<organism evidence="3 4">
    <name type="scientific">Duganella dendranthematis</name>
    <dbReference type="NCBI Taxonomy" id="2728021"/>
    <lineage>
        <taxon>Bacteria</taxon>
        <taxon>Pseudomonadati</taxon>
        <taxon>Pseudomonadota</taxon>
        <taxon>Betaproteobacteria</taxon>
        <taxon>Burkholderiales</taxon>
        <taxon>Oxalobacteraceae</taxon>
        <taxon>Telluria group</taxon>
        <taxon>Duganella</taxon>
    </lineage>
</organism>
<keyword evidence="4" id="KW-1185">Reference proteome</keyword>
<sequence length="85" mass="9021">MKAVLLSGVCLMVLAACASQPEVAVDPAAPSTAAVKCKSNYDDAPTGSSIKRRDCSTNPDVQNANAEQLLDQRRFTMPVDPASRR</sequence>
<reference evidence="3 4" key="1">
    <citation type="submission" date="2020-04" db="EMBL/GenBank/DDBJ databases">
        <title>Genome sequencing of novel species.</title>
        <authorList>
            <person name="Heo J."/>
            <person name="Kim S.-J."/>
            <person name="Kim J.-S."/>
            <person name="Hong S.-B."/>
            <person name="Kwon S.-W."/>
        </authorList>
    </citation>
    <scope>NUCLEOTIDE SEQUENCE [LARGE SCALE GENOMIC DNA]</scope>
    <source>
        <strain evidence="3 4">AF9R3</strain>
    </source>
</reference>
<feature type="signal peptide" evidence="2">
    <location>
        <begin position="1"/>
        <end position="18"/>
    </location>
</feature>
<dbReference type="EMBL" id="CP051684">
    <property type="protein sequence ID" value="QJD91178.1"/>
    <property type="molecule type" value="Genomic_DNA"/>
</dbReference>